<keyword evidence="3" id="KW-1185">Reference proteome</keyword>
<organism evidence="2 3">
    <name type="scientific">Acidianus rod-shaped virus 2</name>
    <dbReference type="NCBI Taxonomy" id="1732175"/>
    <lineage>
        <taxon>Viruses</taxon>
        <taxon>Adnaviria</taxon>
        <taxon>Zilligvirae</taxon>
        <taxon>Taleaviricota</taxon>
        <taxon>Tokiviricetes</taxon>
        <taxon>Ligamenvirales</taxon>
        <taxon>Rudiviridae</taxon>
        <taxon>Hoswirudivirus</taxon>
        <taxon>Hoswirudivirus pozzuoliense</taxon>
        <taxon>Hoswirudivirus ARV2</taxon>
    </lineage>
</organism>
<accession>A0A0N9NJN3</accession>
<name>A0A0N9NJN3_9VIRU</name>
<evidence type="ECO:0000313" key="2">
    <source>
        <dbReference type="EMBL" id="ALG96869.1"/>
    </source>
</evidence>
<proteinExistence type="predicted"/>
<dbReference type="RefSeq" id="YP_009230210.1">
    <property type="nucleotide sequence ID" value="NC_029314.1"/>
</dbReference>
<dbReference type="GeneID" id="26887663"/>
<feature type="region of interest" description="Disordered" evidence="1">
    <location>
        <begin position="1"/>
        <end position="23"/>
    </location>
</feature>
<reference evidence="2 3" key="1">
    <citation type="journal article" date="2015" name="Environ. Microbiol.">
        <title>Novel viral genomes identified from six metagenomes reveal wide distribution of archaeal viruses and high viral diversity in terrestrial hot springs.</title>
        <authorList>
            <person name="Gudbergsdottir S.R."/>
            <person name="Menzel P."/>
            <person name="Krogh A."/>
            <person name="Young M."/>
            <person name="Peng X."/>
        </authorList>
    </citation>
    <scope>NUCLEOTIDE SEQUENCE [LARGE SCALE GENOMIC DNA]</scope>
    <source>
        <strain evidence="2 3">ARV2</strain>
    </source>
</reference>
<dbReference type="Proteomes" id="UP000202190">
    <property type="component" value="Segment"/>
</dbReference>
<evidence type="ECO:0000256" key="1">
    <source>
        <dbReference type="SAM" id="MobiDB-lite"/>
    </source>
</evidence>
<protein>
    <submittedName>
        <fullName evidence="2">Uncharacterized protein</fullName>
    </submittedName>
</protein>
<dbReference type="KEGG" id="vg:26887663"/>
<sequence>MGKRKMEAKETKRQNKKQEKKKEKIEIVGNKLLKMYHQLDRMEAEILEILKDADPAEIEQIRKDFMYTKYYLTGIHADVISFKYK</sequence>
<evidence type="ECO:0000313" key="3">
    <source>
        <dbReference type="Proteomes" id="UP000202190"/>
    </source>
</evidence>
<dbReference type="EMBL" id="KP282675">
    <property type="protein sequence ID" value="ALG96869.1"/>
    <property type="molecule type" value="Genomic_DNA"/>
</dbReference>